<keyword evidence="1" id="KW-0732">Signal</keyword>
<organism evidence="2 3">
    <name type="scientific">Dibothriocephalus latus</name>
    <name type="common">Fish tapeworm</name>
    <name type="synonym">Diphyllobothrium latum</name>
    <dbReference type="NCBI Taxonomy" id="60516"/>
    <lineage>
        <taxon>Eukaryota</taxon>
        <taxon>Metazoa</taxon>
        <taxon>Spiralia</taxon>
        <taxon>Lophotrochozoa</taxon>
        <taxon>Platyhelminthes</taxon>
        <taxon>Cestoda</taxon>
        <taxon>Eucestoda</taxon>
        <taxon>Diphyllobothriidea</taxon>
        <taxon>Diphyllobothriidae</taxon>
        <taxon>Dibothriocephalus</taxon>
    </lineage>
</organism>
<keyword evidence="3" id="KW-1185">Reference proteome</keyword>
<dbReference type="EMBL" id="UYRU01109008">
    <property type="protein sequence ID" value="VDN43752.1"/>
    <property type="molecule type" value="Genomic_DNA"/>
</dbReference>
<evidence type="ECO:0000256" key="1">
    <source>
        <dbReference type="SAM" id="SignalP"/>
    </source>
</evidence>
<evidence type="ECO:0000313" key="3">
    <source>
        <dbReference type="Proteomes" id="UP000281553"/>
    </source>
</evidence>
<dbReference type="Proteomes" id="UP000281553">
    <property type="component" value="Unassembled WGS sequence"/>
</dbReference>
<protein>
    <submittedName>
        <fullName evidence="2">Uncharacterized protein</fullName>
    </submittedName>
</protein>
<feature type="signal peptide" evidence="1">
    <location>
        <begin position="1"/>
        <end position="18"/>
    </location>
</feature>
<accession>A0A3P7RK44</accession>
<feature type="chain" id="PRO_5018116742" evidence="1">
    <location>
        <begin position="19"/>
        <end position="155"/>
    </location>
</feature>
<dbReference type="OrthoDB" id="67716at2759"/>
<name>A0A3P7RK44_DIBLA</name>
<evidence type="ECO:0000313" key="2">
    <source>
        <dbReference type="EMBL" id="VDN43752.1"/>
    </source>
</evidence>
<dbReference type="AlphaFoldDB" id="A0A3P7RK44"/>
<sequence>MLTLYWSLLRILLSNLDGAGTKRRGVGAVWDLALLASHILLSSEPQPVQIPSWLTQLILRDPFTVSKTTVTSASDPRPLPSAVTPYLRLLLKFDRLQEAYRLSCDVLTAALGPEAVPLFSSVKTVSCLAACGRTWWGLNSNARSTQSCGILRFLA</sequence>
<gene>
    <name evidence="2" type="ORF">DILT_LOCUS19174</name>
</gene>
<reference evidence="2 3" key="1">
    <citation type="submission" date="2018-11" db="EMBL/GenBank/DDBJ databases">
        <authorList>
            <consortium name="Pathogen Informatics"/>
        </authorList>
    </citation>
    <scope>NUCLEOTIDE SEQUENCE [LARGE SCALE GENOMIC DNA]</scope>
</reference>
<proteinExistence type="predicted"/>